<evidence type="ECO:0000313" key="2">
    <source>
        <dbReference type="EMBL" id="ACU70314.1"/>
    </source>
</evidence>
<dbReference type="Pfam" id="PF05960">
    <property type="entry name" value="DUF885"/>
    <property type="match status" value="1"/>
</dbReference>
<gene>
    <name evidence="2" type="ordered locus">Caci_1391</name>
</gene>
<accession>C7Q8P9</accession>
<dbReference type="STRING" id="479433.Caci_1391"/>
<dbReference type="EMBL" id="CP001700">
    <property type="protein sequence ID" value="ACU70314.1"/>
    <property type="molecule type" value="Genomic_DNA"/>
</dbReference>
<dbReference type="InParanoid" id="C7Q8P9"/>
<feature type="compositionally biased region" description="Basic and acidic residues" evidence="1">
    <location>
        <begin position="92"/>
        <end position="104"/>
    </location>
</feature>
<evidence type="ECO:0008006" key="4">
    <source>
        <dbReference type="Google" id="ProtNLM"/>
    </source>
</evidence>
<sequence>MLLERYGRPMTTDDSQNPVAAAVAEAVGWYLDANPVLATVMGSDDPDRTRTLGDLTADGYERRAREAAAQLAKLDALAGGGGSGEGSADSDAGDRADGTDDRADGASAEAAFQDGIDRDLVRAQLRRQGIMAERQVWRRDPGDYVTTALFGLYLPLEQKTRPEERLAEETLAKLKQVPEVLAACRQNLDPAVAPKLLVDRALGQARTGRAFLTGALPAMLADEGLRAQVAEAAEPAAAAFDELAAHLADFAERCEGDWRLGEQTYSRLLQDVEMLGYDTAELHRRGQAAYDRLNTEMQELAARIPGGSRDWRATMEMLCEDIPPTEEAMLAEYTAETERARQFTKDHDLVSFAPGEQCLVQPGPEFVRAVLSVASYSRPPALTSSRTGVFNVPFTPAGSAPEAVRGRLKTNARVSMPTIAVHEAYPGHHWHLSWVADQGRPVRSTFTTPYFTEGWAMYIETAMREQGYFADPRHELGHLDARIFRAARIVVDTALHTGEMGIEEAERFMASKASLTPETAKGEVNRYCAWPTQAASYLTGCLEIEAIRAEYVKQGKGTLKQFHDTIAGSGGLPLGLARRVALR</sequence>
<name>C7Q8P9_CATAD</name>
<feature type="region of interest" description="Disordered" evidence="1">
    <location>
        <begin position="78"/>
        <end position="109"/>
    </location>
</feature>
<dbReference type="HOGENOM" id="CLU_028527_0_0_11"/>
<protein>
    <recommendedName>
        <fullName evidence="4">DUF885 domain-containing protein</fullName>
    </recommendedName>
</protein>
<organism evidence="2 3">
    <name type="scientific">Catenulispora acidiphila (strain DSM 44928 / JCM 14897 / NBRC 102108 / NRRL B-24433 / ID139908)</name>
    <dbReference type="NCBI Taxonomy" id="479433"/>
    <lineage>
        <taxon>Bacteria</taxon>
        <taxon>Bacillati</taxon>
        <taxon>Actinomycetota</taxon>
        <taxon>Actinomycetes</taxon>
        <taxon>Catenulisporales</taxon>
        <taxon>Catenulisporaceae</taxon>
        <taxon>Catenulispora</taxon>
    </lineage>
</organism>
<dbReference type="AlphaFoldDB" id="C7Q8P9"/>
<dbReference type="PANTHER" id="PTHR33361:SF2">
    <property type="entry name" value="DUF885 DOMAIN-CONTAINING PROTEIN"/>
    <property type="match status" value="1"/>
</dbReference>
<proteinExistence type="predicted"/>
<dbReference type="eggNOG" id="COG4805">
    <property type="taxonomic scope" value="Bacteria"/>
</dbReference>
<evidence type="ECO:0000313" key="3">
    <source>
        <dbReference type="Proteomes" id="UP000000851"/>
    </source>
</evidence>
<dbReference type="PANTHER" id="PTHR33361">
    <property type="entry name" value="GLR0591 PROTEIN"/>
    <property type="match status" value="1"/>
</dbReference>
<reference evidence="2 3" key="1">
    <citation type="journal article" date="2009" name="Stand. Genomic Sci.">
        <title>Complete genome sequence of Catenulispora acidiphila type strain (ID 139908).</title>
        <authorList>
            <person name="Copeland A."/>
            <person name="Lapidus A."/>
            <person name="Glavina Del Rio T."/>
            <person name="Nolan M."/>
            <person name="Lucas S."/>
            <person name="Chen F."/>
            <person name="Tice H."/>
            <person name="Cheng J.F."/>
            <person name="Bruce D."/>
            <person name="Goodwin L."/>
            <person name="Pitluck S."/>
            <person name="Mikhailova N."/>
            <person name="Pati A."/>
            <person name="Ivanova N."/>
            <person name="Mavromatis K."/>
            <person name="Chen A."/>
            <person name="Palaniappan K."/>
            <person name="Chain P."/>
            <person name="Land M."/>
            <person name="Hauser L."/>
            <person name="Chang Y.J."/>
            <person name="Jeffries C.D."/>
            <person name="Chertkov O."/>
            <person name="Brettin T."/>
            <person name="Detter J.C."/>
            <person name="Han C."/>
            <person name="Ali Z."/>
            <person name="Tindall B.J."/>
            <person name="Goker M."/>
            <person name="Bristow J."/>
            <person name="Eisen J.A."/>
            <person name="Markowitz V."/>
            <person name="Hugenholtz P."/>
            <person name="Kyrpides N.C."/>
            <person name="Klenk H.P."/>
        </authorList>
    </citation>
    <scope>NUCLEOTIDE SEQUENCE [LARGE SCALE GENOMIC DNA]</scope>
    <source>
        <strain evidence="3">DSM 44928 / JCM 14897 / NBRC 102108 / NRRL B-24433 / ID139908</strain>
    </source>
</reference>
<dbReference type="KEGG" id="cai:Caci_1391"/>
<evidence type="ECO:0000256" key="1">
    <source>
        <dbReference type="SAM" id="MobiDB-lite"/>
    </source>
</evidence>
<dbReference type="InterPro" id="IPR010281">
    <property type="entry name" value="DUF885"/>
</dbReference>
<keyword evidence="3" id="KW-1185">Reference proteome</keyword>
<dbReference type="Proteomes" id="UP000000851">
    <property type="component" value="Chromosome"/>
</dbReference>